<dbReference type="STRING" id="523794.Lebu_0223"/>
<keyword evidence="3" id="KW-1185">Reference proteome</keyword>
<reference evidence="2 3" key="1">
    <citation type="journal article" date="2009" name="Stand. Genomic Sci.">
        <title>Complete genome sequence of Leptotrichia buccalis type strain (C-1013-b).</title>
        <authorList>
            <person name="Ivanova N."/>
            <person name="Gronow S."/>
            <person name="Lapidus A."/>
            <person name="Copeland A."/>
            <person name="Glavina Del Rio T."/>
            <person name="Nolan M."/>
            <person name="Lucas S."/>
            <person name="Chen F."/>
            <person name="Tice H."/>
            <person name="Cheng J.F."/>
            <person name="Saunders E."/>
            <person name="Bruce D."/>
            <person name="Goodwin L."/>
            <person name="Brettin T."/>
            <person name="Detter J.C."/>
            <person name="Han C."/>
            <person name="Pitluck S."/>
            <person name="Mikhailova N."/>
            <person name="Pati A."/>
            <person name="Mavrommatis K."/>
            <person name="Chen A."/>
            <person name="Palaniappan K."/>
            <person name="Land M."/>
            <person name="Hauser L."/>
            <person name="Chang Y.J."/>
            <person name="Jeffries C.D."/>
            <person name="Chain P."/>
            <person name="Rohde C."/>
            <person name="Goker M."/>
            <person name="Bristow J."/>
            <person name="Eisen J.A."/>
            <person name="Markowitz V."/>
            <person name="Hugenholtz P."/>
            <person name="Kyrpides N.C."/>
            <person name="Klenk H.P."/>
        </authorList>
    </citation>
    <scope>NUCLEOTIDE SEQUENCE [LARGE SCALE GENOMIC DNA]</scope>
    <source>
        <strain evidence="3">ATCC 14201 / DSM 1135 / JCM 12969 / NCTC 10249 / C-1013-b</strain>
    </source>
</reference>
<dbReference type="Proteomes" id="UP000001910">
    <property type="component" value="Chromosome"/>
</dbReference>
<evidence type="ECO:0000313" key="2">
    <source>
        <dbReference type="EMBL" id="ACV38143.1"/>
    </source>
</evidence>
<feature type="region of interest" description="Disordered" evidence="1">
    <location>
        <begin position="23"/>
        <end position="43"/>
    </location>
</feature>
<dbReference type="RefSeq" id="WP_012806335.1">
    <property type="nucleotide sequence ID" value="NC_013192.1"/>
</dbReference>
<accession>C7NDI1</accession>
<gene>
    <name evidence="2" type="ordered locus">Lebu_0223</name>
</gene>
<dbReference type="KEGG" id="lba:Lebu_0223"/>
<evidence type="ECO:0000256" key="1">
    <source>
        <dbReference type="SAM" id="MobiDB-lite"/>
    </source>
</evidence>
<dbReference type="AlphaFoldDB" id="C7NDI1"/>
<evidence type="ECO:0000313" key="3">
    <source>
        <dbReference type="Proteomes" id="UP000001910"/>
    </source>
</evidence>
<protein>
    <submittedName>
        <fullName evidence="2">Uncharacterized protein</fullName>
    </submittedName>
</protein>
<sequence length="43" mass="4588">MGAVVVWQCMACGREIRSSIRPNGKAGGKCPDTSTGNHIWQQG</sequence>
<feature type="compositionally biased region" description="Polar residues" evidence="1">
    <location>
        <begin position="32"/>
        <end position="43"/>
    </location>
</feature>
<dbReference type="EMBL" id="CP001685">
    <property type="protein sequence ID" value="ACV38143.1"/>
    <property type="molecule type" value="Genomic_DNA"/>
</dbReference>
<organism evidence="2 3">
    <name type="scientific">Leptotrichia buccalis (strain ATCC 14201 / DSM 1135 / JCM 12969 / NCTC 10249 / C-1013-b)</name>
    <dbReference type="NCBI Taxonomy" id="523794"/>
    <lineage>
        <taxon>Bacteria</taxon>
        <taxon>Fusobacteriati</taxon>
        <taxon>Fusobacteriota</taxon>
        <taxon>Fusobacteriia</taxon>
        <taxon>Fusobacteriales</taxon>
        <taxon>Leptotrichiaceae</taxon>
        <taxon>Leptotrichia</taxon>
    </lineage>
</organism>
<name>C7NDI1_LEPBD</name>
<dbReference type="HOGENOM" id="CLU_3235486_0_0_0"/>
<proteinExistence type="predicted"/>